<keyword evidence="1" id="KW-0175">Coiled coil</keyword>
<dbReference type="RefSeq" id="WP_229351926.1">
    <property type="nucleotide sequence ID" value="NZ_BAABAO010000003.1"/>
</dbReference>
<reference evidence="3" key="1">
    <citation type="journal article" date="2019" name="Int. J. Syst. Evol. Microbiol.">
        <title>The Global Catalogue of Microorganisms (GCM) 10K type strain sequencing project: providing services to taxonomists for standard genome sequencing and annotation.</title>
        <authorList>
            <consortium name="The Broad Institute Genomics Platform"/>
            <consortium name="The Broad Institute Genome Sequencing Center for Infectious Disease"/>
            <person name="Wu L."/>
            <person name="Ma J."/>
        </authorList>
    </citation>
    <scope>NUCLEOTIDE SEQUENCE [LARGE SCALE GENOMIC DNA]</scope>
    <source>
        <strain evidence="3">JCM 17386</strain>
    </source>
</reference>
<evidence type="ECO:0000313" key="3">
    <source>
        <dbReference type="Proteomes" id="UP001501333"/>
    </source>
</evidence>
<name>A0ABP7XQ78_9FLAO</name>
<accession>A0ABP7XQ78</accession>
<organism evidence="2 3">
    <name type="scientific">Flavobacterium chungbukense</name>
    <dbReference type="NCBI Taxonomy" id="877464"/>
    <lineage>
        <taxon>Bacteria</taxon>
        <taxon>Pseudomonadati</taxon>
        <taxon>Bacteroidota</taxon>
        <taxon>Flavobacteriia</taxon>
        <taxon>Flavobacteriales</taxon>
        <taxon>Flavobacteriaceae</taxon>
        <taxon>Flavobacterium</taxon>
    </lineage>
</organism>
<proteinExistence type="predicted"/>
<dbReference type="Proteomes" id="UP001501333">
    <property type="component" value="Unassembled WGS sequence"/>
</dbReference>
<dbReference type="EMBL" id="BAABAO010000003">
    <property type="protein sequence ID" value="GAA4123674.1"/>
    <property type="molecule type" value="Genomic_DNA"/>
</dbReference>
<feature type="coiled-coil region" evidence="1">
    <location>
        <begin position="65"/>
        <end position="100"/>
    </location>
</feature>
<protein>
    <submittedName>
        <fullName evidence="2">Uncharacterized protein</fullName>
    </submittedName>
</protein>
<sequence length="178" mass="21163">MCRVYKTIGCLNTIQRELVTNNIDEFNSINELIDFQKNFHITEQSIISHHSKQIQDEKLYLENEISELSNLIDNKINELKNELRKNLNDFNQEIEDLSNPNSKIIATIKNYWGNLIIHIKFWYIQFKLPVTIYIFKHSSKKLISKKNQRLDYISRDFEDAVNKSSSTDLQKLELKKKL</sequence>
<evidence type="ECO:0000256" key="1">
    <source>
        <dbReference type="SAM" id="Coils"/>
    </source>
</evidence>
<keyword evidence="3" id="KW-1185">Reference proteome</keyword>
<comment type="caution">
    <text evidence="2">The sequence shown here is derived from an EMBL/GenBank/DDBJ whole genome shotgun (WGS) entry which is preliminary data.</text>
</comment>
<gene>
    <name evidence="2" type="ORF">GCM10022250_07560</name>
</gene>
<evidence type="ECO:0000313" key="2">
    <source>
        <dbReference type="EMBL" id="GAA4123674.1"/>
    </source>
</evidence>